<reference evidence="1 2" key="1">
    <citation type="submission" date="2021-06" db="EMBL/GenBank/DDBJ databases">
        <title>Caerostris extrusa draft genome.</title>
        <authorList>
            <person name="Kono N."/>
            <person name="Arakawa K."/>
        </authorList>
    </citation>
    <scope>NUCLEOTIDE SEQUENCE [LARGE SCALE GENOMIC DNA]</scope>
</reference>
<evidence type="ECO:0000313" key="1">
    <source>
        <dbReference type="EMBL" id="GIX67639.1"/>
    </source>
</evidence>
<dbReference type="AlphaFoldDB" id="A0AAV4M6I2"/>
<gene>
    <name evidence="1" type="ORF">CEXT_256341</name>
</gene>
<organism evidence="1 2">
    <name type="scientific">Caerostris extrusa</name>
    <name type="common">Bark spider</name>
    <name type="synonym">Caerostris bankana</name>
    <dbReference type="NCBI Taxonomy" id="172846"/>
    <lineage>
        <taxon>Eukaryota</taxon>
        <taxon>Metazoa</taxon>
        <taxon>Ecdysozoa</taxon>
        <taxon>Arthropoda</taxon>
        <taxon>Chelicerata</taxon>
        <taxon>Arachnida</taxon>
        <taxon>Araneae</taxon>
        <taxon>Araneomorphae</taxon>
        <taxon>Entelegynae</taxon>
        <taxon>Araneoidea</taxon>
        <taxon>Araneidae</taxon>
        <taxon>Caerostris</taxon>
    </lineage>
</organism>
<protein>
    <submittedName>
        <fullName evidence="1">Uncharacterized protein</fullName>
    </submittedName>
</protein>
<keyword evidence="2" id="KW-1185">Reference proteome</keyword>
<comment type="caution">
    <text evidence="1">The sequence shown here is derived from an EMBL/GenBank/DDBJ whole genome shotgun (WGS) entry which is preliminary data.</text>
</comment>
<accession>A0AAV4M6I2</accession>
<sequence length="161" mass="17651">MGCGDEDIVVPLRTNDRGLNGRSLLAWNSLAISADAWMLRRLRDKSFGGKLLFHNSPSSETVHPKEIPSTNRLASTTSIVLKGHLLSLGGIPKTQASPPSSKREERGWMGVGDEDIVVPLRTNGRGLNGWSLLAWNSEAISADAWMLRRLKDKSFGGSNWE</sequence>
<dbReference type="Proteomes" id="UP001054945">
    <property type="component" value="Unassembled WGS sequence"/>
</dbReference>
<evidence type="ECO:0000313" key="2">
    <source>
        <dbReference type="Proteomes" id="UP001054945"/>
    </source>
</evidence>
<proteinExistence type="predicted"/>
<name>A0AAV4M6I2_CAEEX</name>
<dbReference type="EMBL" id="BPLR01019419">
    <property type="protein sequence ID" value="GIX67639.1"/>
    <property type="molecule type" value="Genomic_DNA"/>
</dbReference>